<sequence length="231" mass="25745">MYPMDAARGDGTRLIQDEIDGPPGLHVVVLQPQERLQPGHALPQALRAAGSCDRKGRRRCRTLLGSDPPTLLGRPRPLHGRGRLWRAHRGREVELGLRPADIARRDVVGARGLLRGGVGAQPDARALRGVPDLRSPAAPWPAPDPTVRRLPPRRQRFLLHLPTLQRETQTKSTEQISMQAHCQSEIWKTLATLQNVLSIMSASSIYRRGWSRGRRRRSHPGGGPRPGRSRR</sequence>
<protein>
    <submittedName>
        <fullName evidence="2">Uncharacterized protein</fullName>
    </submittedName>
</protein>
<proteinExistence type="predicted"/>
<feature type="region of interest" description="Disordered" evidence="1">
    <location>
        <begin position="130"/>
        <end position="149"/>
    </location>
</feature>
<accession>A0A8R7P1A7</accession>
<dbReference type="AlphaFoldDB" id="A0A8R7P1A7"/>
<evidence type="ECO:0000313" key="3">
    <source>
        <dbReference type="Proteomes" id="UP000015106"/>
    </source>
</evidence>
<reference evidence="3" key="1">
    <citation type="journal article" date="2013" name="Nature">
        <title>Draft genome of the wheat A-genome progenitor Triticum urartu.</title>
        <authorList>
            <person name="Ling H.Q."/>
            <person name="Zhao S."/>
            <person name="Liu D."/>
            <person name="Wang J."/>
            <person name="Sun H."/>
            <person name="Zhang C."/>
            <person name="Fan H."/>
            <person name="Li D."/>
            <person name="Dong L."/>
            <person name="Tao Y."/>
            <person name="Gao C."/>
            <person name="Wu H."/>
            <person name="Li Y."/>
            <person name="Cui Y."/>
            <person name="Guo X."/>
            <person name="Zheng S."/>
            <person name="Wang B."/>
            <person name="Yu K."/>
            <person name="Liang Q."/>
            <person name="Yang W."/>
            <person name="Lou X."/>
            <person name="Chen J."/>
            <person name="Feng M."/>
            <person name="Jian J."/>
            <person name="Zhang X."/>
            <person name="Luo G."/>
            <person name="Jiang Y."/>
            <person name="Liu J."/>
            <person name="Wang Z."/>
            <person name="Sha Y."/>
            <person name="Zhang B."/>
            <person name="Wu H."/>
            <person name="Tang D."/>
            <person name="Shen Q."/>
            <person name="Xue P."/>
            <person name="Zou S."/>
            <person name="Wang X."/>
            <person name="Liu X."/>
            <person name="Wang F."/>
            <person name="Yang Y."/>
            <person name="An X."/>
            <person name="Dong Z."/>
            <person name="Zhang K."/>
            <person name="Zhang X."/>
            <person name="Luo M.C."/>
            <person name="Dvorak J."/>
            <person name="Tong Y."/>
            <person name="Wang J."/>
            <person name="Yang H."/>
            <person name="Li Z."/>
            <person name="Wang D."/>
            <person name="Zhang A."/>
            <person name="Wang J."/>
        </authorList>
    </citation>
    <scope>NUCLEOTIDE SEQUENCE</scope>
    <source>
        <strain evidence="3">cv. G1812</strain>
    </source>
</reference>
<evidence type="ECO:0000256" key="1">
    <source>
        <dbReference type="SAM" id="MobiDB-lite"/>
    </source>
</evidence>
<organism evidence="2 3">
    <name type="scientific">Triticum urartu</name>
    <name type="common">Red wild einkorn</name>
    <name type="synonym">Crithodium urartu</name>
    <dbReference type="NCBI Taxonomy" id="4572"/>
    <lineage>
        <taxon>Eukaryota</taxon>
        <taxon>Viridiplantae</taxon>
        <taxon>Streptophyta</taxon>
        <taxon>Embryophyta</taxon>
        <taxon>Tracheophyta</taxon>
        <taxon>Spermatophyta</taxon>
        <taxon>Magnoliopsida</taxon>
        <taxon>Liliopsida</taxon>
        <taxon>Poales</taxon>
        <taxon>Poaceae</taxon>
        <taxon>BOP clade</taxon>
        <taxon>Pooideae</taxon>
        <taxon>Triticodae</taxon>
        <taxon>Triticeae</taxon>
        <taxon>Triticinae</taxon>
        <taxon>Triticum</taxon>
    </lineage>
</organism>
<name>A0A8R7P1A7_TRIUA</name>
<evidence type="ECO:0000313" key="2">
    <source>
        <dbReference type="EnsemblPlants" id="TuG1812G0100002697.01.T01.cds321322"/>
    </source>
</evidence>
<dbReference type="Gramene" id="TuG1812G0100002697.01.T01">
    <property type="protein sequence ID" value="TuG1812G0100002697.01.T01.cds321322"/>
    <property type="gene ID" value="TuG1812G0100002697.01"/>
</dbReference>
<keyword evidence="3" id="KW-1185">Reference proteome</keyword>
<feature type="compositionally biased region" description="Basic residues" evidence="1">
    <location>
        <begin position="209"/>
        <end position="219"/>
    </location>
</feature>
<dbReference type="Proteomes" id="UP000015106">
    <property type="component" value="Chromosome 1"/>
</dbReference>
<reference evidence="2" key="2">
    <citation type="submission" date="2018-03" db="EMBL/GenBank/DDBJ databases">
        <title>The Triticum urartu genome reveals the dynamic nature of wheat genome evolution.</title>
        <authorList>
            <person name="Ling H."/>
            <person name="Ma B."/>
            <person name="Shi X."/>
            <person name="Liu H."/>
            <person name="Dong L."/>
            <person name="Sun H."/>
            <person name="Cao Y."/>
            <person name="Gao Q."/>
            <person name="Zheng S."/>
            <person name="Li Y."/>
            <person name="Yu Y."/>
            <person name="Du H."/>
            <person name="Qi M."/>
            <person name="Li Y."/>
            <person name="Yu H."/>
            <person name="Cui Y."/>
            <person name="Wang N."/>
            <person name="Chen C."/>
            <person name="Wu H."/>
            <person name="Zhao Y."/>
            <person name="Zhang J."/>
            <person name="Li Y."/>
            <person name="Zhou W."/>
            <person name="Zhang B."/>
            <person name="Hu W."/>
            <person name="Eijk M."/>
            <person name="Tang J."/>
            <person name="Witsenboer H."/>
            <person name="Zhao S."/>
            <person name="Li Z."/>
            <person name="Zhang A."/>
            <person name="Wang D."/>
            <person name="Liang C."/>
        </authorList>
    </citation>
    <scope>NUCLEOTIDE SEQUENCE [LARGE SCALE GENOMIC DNA]</scope>
    <source>
        <strain evidence="2">cv. G1812</strain>
    </source>
</reference>
<dbReference type="EnsemblPlants" id="TuG1812G0100002697.01.T01">
    <property type="protein sequence ID" value="TuG1812G0100002697.01.T01.cds321322"/>
    <property type="gene ID" value="TuG1812G0100002697.01"/>
</dbReference>
<reference evidence="2" key="3">
    <citation type="submission" date="2022-06" db="UniProtKB">
        <authorList>
            <consortium name="EnsemblPlants"/>
        </authorList>
    </citation>
    <scope>IDENTIFICATION</scope>
</reference>
<feature type="region of interest" description="Disordered" evidence="1">
    <location>
        <begin position="209"/>
        <end position="231"/>
    </location>
</feature>